<dbReference type="RefSeq" id="WP_054581566.1">
    <property type="nucleotide sequence ID" value="NZ_CP012808.1"/>
</dbReference>
<organism evidence="1 2">
    <name type="scientific">Acinetobacter equi</name>
    <dbReference type="NCBI Taxonomy" id="1324350"/>
    <lineage>
        <taxon>Bacteria</taxon>
        <taxon>Pseudomonadati</taxon>
        <taxon>Pseudomonadota</taxon>
        <taxon>Gammaproteobacteria</taxon>
        <taxon>Moraxellales</taxon>
        <taxon>Moraxellaceae</taxon>
        <taxon>Acinetobacter</taxon>
    </lineage>
</organism>
<accession>A0A0N7GXU3</accession>
<dbReference type="EMBL" id="CP012808">
    <property type="protein sequence ID" value="ALH95675.1"/>
    <property type="molecule type" value="Genomic_DNA"/>
</dbReference>
<gene>
    <name evidence="1" type="ORF">AOY20_09105</name>
</gene>
<protein>
    <submittedName>
        <fullName evidence="1">Uncharacterized protein</fullName>
    </submittedName>
</protein>
<reference evidence="1 2" key="1">
    <citation type="journal article" date="2015" name="Int. J. Syst. Evol. Microbiol.">
        <title>Acinetobacter equi sp. nov. isolated from horse faeces.</title>
        <authorList>
            <person name="Poppel M.T."/>
            <person name="Skiebe E."/>
            <person name="Laue M."/>
            <person name="Bergmann H."/>
            <person name="Ebersberger I."/>
            <person name="Garn T."/>
            <person name="Fruth A."/>
            <person name="Baumgardt S."/>
            <person name="Busse H.J."/>
            <person name="Wilharm G."/>
        </authorList>
    </citation>
    <scope>NUCLEOTIDE SEQUENCE [LARGE SCALE GENOMIC DNA]</scope>
    <source>
        <strain evidence="1 2">114</strain>
    </source>
</reference>
<proteinExistence type="predicted"/>
<sequence>MVWSVQNTVWLPSNGGAQIFVHTSPTLGEALYLSTIMEIMIVVNDGEKYLASLLHLKGSQIKRALSIHFEWSLSPCR</sequence>
<dbReference type="AlphaFoldDB" id="A0A0N7GXU3"/>
<name>A0A0N7GXU3_9GAMM</name>
<evidence type="ECO:0000313" key="2">
    <source>
        <dbReference type="Proteomes" id="UP000064939"/>
    </source>
</evidence>
<dbReference type="Proteomes" id="UP000064939">
    <property type="component" value="Chromosome"/>
</dbReference>
<dbReference type="KEGG" id="aei:AOY20_09105"/>
<evidence type="ECO:0000313" key="1">
    <source>
        <dbReference type="EMBL" id="ALH95675.1"/>
    </source>
</evidence>
<keyword evidence="2" id="KW-1185">Reference proteome</keyword>